<protein>
    <submittedName>
        <fullName evidence="7">Sensor histidine kinase</fullName>
    </submittedName>
</protein>
<dbReference type="SUPFAM" id="SSF158472">
    <property type="entry name" value="HAMP domain-like"/>
    <property type="match status" value="1"/>
</dbReference>
<keyword evidence="5" id="KW-1133">Transmembrane helix</keyword>
<dbReference type="PROSITE" id="PS50885">
    <property type="entry name" value="HAMP"/>
    <property type="match status" value="1"/>
</dbReference>
<evidence type="ECO:0000256" key="3">
    <source>
        <dbReference type="ARBA" id="ARBA00022679"/>
    </source>
</evidence>
<keyword evidence="2" id="KW-0597">Phosphoprotein</keyword>
<proteinExistence type="predicted"/>
<evidence type="ECO:0000256" key="5">
    <source>
        <dbReference type="SAM" id="Phobius"/>
    </source>
</evidence>
<dbReference type="GO" id="GO:0000155">
    <property type="term" value="F:phosphorelay sensor kinase activity"/>
    <property type="evidence" value="ECO:0007669"/>
    <property type="project" value="InterPro"/>
</dbReference>
<dbReference type="RefSeq" id="WP_117921192.1">
    <property type="nucleotide sequence ID" value="NZ_JBGKEX010000001.1"/>
</dbReference>
<dbReference type="EMBL" id="QRQN01000019">
    <property type="protein sequence ID" value="RHN05579.1"/>
    <property type="molecule type" value="Genomic_DNA"/>
</dbReference>
<gene>
    <name evidence="7" type="ORF">DWZ31_14555</name>
</gene>
<keyword evidence="5" id="KW-0472">Membrane</keyword>
<comment type="subcellular location">
    <subcellularLocation>
        <location evidence="1">Membrane</location>
    </subcellularLocation>
</comment>
<feature type="domain" description="HAMP" evidence="6">
    <location>
        <begin position="318"/>
        <end position="370"/>
    </location>
</feature>
<evidence type="ECO:0000313" key="8">
    <source>
        <dbReference type="Proteomes" id="UP000283586"/>
    </source>
</evidence>
<dbReference type="Pfam" id="PF06580">
    <property type="entry name" value="His_kinase"/>
    <property type="match status" value="1"/>
</dbReference>
<dbReference type="SUPFAM" id="SSF55874">
    <property type="entry name" value="ATPase domain of HSP90 chaperone/DNA topoisomerase II/histidine kinase"/>
    <property type="match status" value="1"/>
</dbReference>
<dbReference type="PANTHER" id="PTHR34220">
    <property type="entry name" value="SENSOR HISTIDINE KINASE YPDA"/>
    <property type="match status" value="1"/>
</dbReference>
<dbReference type="Gene3D" id="3.30.565.10">
    <property type="entry name" value="Histidine kinase-like ATPase, C-terminal domain"/>
    <property type="match status" value="1"/>
</dbReference>
<evidence type="ECO:0000256" key="4">
    <source>
        <dbReference type="ARBA" id="ARBA00022777"/>
    </source>
</evidence>
<evidence type="ECO:0000256" key="2">
    <source>
        <dbReference type="ARBA" id="ARBA00022553"/>
    </source>
</evidence>
<accession>A0A3R6KQE6</accession>
<dbReference type="AlphaFoldDB" id="A0A3R6KQE6"/>
<dbReference type="GO" id="GO:0016020">
    <property type="term" value="C:membrane"/>
    <property type="evidence" value="ECO:0007669"/>
    <property type="project" value="UniProtKB-SubCell"/>
</dbReference>
<reference evidence="7 8" key="1">
    <citation type="submission" date="2018-08" db="EMBL/GenBank/DDBJ databases">
        <title>A genome reference for cultivated species of the human gut microbiota.</title>
        <authorList>
            <person name="Zou Y."/>
            <person name="Xue W."/>
            <person name="Luo G."/>
        </authorList>
    </citation>
    <scope>NUCLEOTIDE SEQUENCE [LARGE SCALE GENOMIC DNA]</scope>
    <source>
        <strain evidence="7 8">AF31-21AC</strain>
    </source>
</reference>
<dbReference type="PANTHER" id="PTHR34220:SF7">
    <property type="entry name" value="SENSOR HISTIDINE KINASE YPDA"/>
    <property type="match status" value="1"/>
</dbReference>
<evidence type="ECO:0000256" key="1">
    <source>
        <dbReference type="ARBA" id="ARBA00004370"/>
    </source>
</evidence>
<dbReference type="SMART" id="SM00304">
    <property type="entry name" value="HAMP"/>
    <property type="match status" value="1"/>
</dbReference>
<dbReference type="CDD" id="cd06225">
    <property type="entry name" value="HAMP"/>
    <property type="match status" value="1"/>
</dbReference>
<dbReference type="Pfam" id="PF02518">
    <property type="entry name" value="HATPase_c"/>
    <property type="match status" value="1"/>
</dbReference>
<dbReference type="InterPro" id="IPR010559">
    <property type="entry name" value="Sig_transdc_His_kin_internal"/>
</dbReference>
<feature type="transmembrane region" description="Helical" evidence="5">
    <location>
        <begin position="14"/>
        <end position="35"/>
    </location>
</feature>
<dbReference type="InterPro" id="IPR003594">
    <property type="entry name" value="HATPase_dom"/>
</dbReference>
<dbReference type="InterPro" id="IPR036890">
    <property type="entry name" value="HATPase_C_sf"/>
</dbReference>
<dbReference type="InterPro" id="IPR050640">
    <property type="entry name" value="Bact_2-comp_sensor_kinase"/>
</dbReference>
<dbReference type="Gene3D" id="6.10.340.10">
    <property type="match status" value="1"/>
</dbReference>
<dbReference type="InterPro" id="IPR003660">
    <property type="entry name" value="HAMP_dom"/>
</dbReference>
<keyword evidence="5" id="KW-0812">Transmembrane</keyword>
<evidence type="ECO:0000313" key="7">
    <source>
        <dbReference type="EMBL" id="RHN05579.1"/>
    </source>
</evidence>
<keyword evidence="4 7" id="KW-0418">Kinase</keyword>
<dbReference type="Proteomes" id="UP000283586">
    <property type="component" value="Unassembled WGS sequence"/>
</dbReference>
<keyword evidence="3" id="KW-0808">Transferase</keyword>
<name>A0A3R6KQE6_9FIRM</name>
<comment type="caution">
    <text evidence="7">The sequence shown here is derived from an EMBL/GenBank/DDBJ whole genome shotgun (WGS) entry which is preliminary data.</text>
</comment>
<evidence type="ECO:0000259" key="6">
    <source>
        <dbReference type="PROSITE" id="PS50885"/>
    </source>
</evidence>
<organism evidence="7 8">
    <name type="scientific">Roseburia intestinalis</name>
    <dbReference type="NCBI Taxonomy" id="166486"/>
    <lineage>
        <taxon>Bacteria</taxon>
        <taxon>Bacillati</taxon>
        <taxon>Bacillota</taxon>
        <taxon>Clostridia</taxon>
        <taxon>Lachnospirales</taxon>
        <taxon>Lachnospiraceae</taxon>
        <taxon>Roseburia</taxon>
    </lineage>
</organism>
<sequence>MRQKIRNMNIRKKLVFYSYLIITPILLLISSIMFVRNYRKNVKEEQEQYLKSVENLSEGIDTMLNGLSELGTYICINQDILDILAEQDSGKLNMDSQLWVHEAPMRTIEDMIALSGQIKTLAIYPENGVRPYLRCMDATAYLDDIGTVRLQDTYQTALKKRGKMFFRSVGKGSSDTYQANRTEKIVMYREIYNLSKTKPLGYLVVGADKQKYTQLCENSLPIKSAGLVVVNEEGVELLRAGNIDEDALRDVMEEKCTPENVEDHFIYTYKSKETGTTVYEMIHKDDVRSQIWDIAAGPLALLAGFFLGLYPILALVSDIVSKPLKKLCKAMESFEQGDFSQKVEVMTGDEVGEAAACFNQMVEAIHELINTNYVMALKEKESELNALQAQINPHFLYNTLDSLYWQAVNEGDEGIADDIIALSNLFRLVLGQGRGIISVENEKSLVEQYLHLQKMRFSDNLEYKVEMSDEILERKIPKLILQPFVENAVVHGYEKTGERCLVSVMGWHEDNWLIFKISDDGTGMTETQLKEIWEVPDEKRYAGQRIGRYAIRNVKERLDLMYHSNFVLEIESKQGKGTCVTIKIPWNI</sequence>
<dbReference type="Pfam" id="PF00672">
    <property type="entry name" value="HAMP"/>
    <property type="match status" value="1"/>
</dbReference>